<sequence length="1026" mass="115154">MLDILEELNDEINSTIEYTTQSTIQTEFSTEESSTDPIITLEDKFEFDALDDDNQFNTTEFEVDLKDNSYRNSTDEASTNPISSLENEDAFEALNNDNNFNTTESVFENVSQDKAESNSTDTISKLDEENVVEDIEYSLLTTQANLNATVEDSSIELENSNNSLLTTQSTMHVQTELKIQNETDVALNEKDNLEKPDEISFDTVDLEQGATTDDTLLTTQVSLDIQTESDQESIEINELVNSSNPDEKLENQNELVETDTEKIIDISLSESSSSMNETVIDNSTELNNVTNSVILESDTTDNILLTSQSELEEAQTQVDIDEVTTKIVDEFEKQNIDLQSGLIDNALLTTQSVVDVETESQKLSGSEQNTISINEILETTTQIYNNMGGIVEEVTTGINNYDFNSTEEIITEETSPNTIETVETSTYVDVNEISTESVTIVKVQELEKEFVEKNKESETGNEDVNSLENVKEMINKYNSLETESDSQNVDVLKEVDFENEESFIDIMHSSEDEWNANKDLFTTRSSTVVTENVDEDKMFTLSESVAEEINPIVVENEMEIESDRISGTTGRVETSTSESLHTVETELNLNNKEEVDDLSAEETGIDKVIVDNDLEEEDVANTTEQASNKRIHQEVVTKTVPIEESTKSSVVIDESDEADITSLNNAESSEDETRSSTELETVIPIENNGRFIFDLLTTTVTPLYEETTDSPTEKPTKDRLSEEKINLDEEIISPEVEKTTDHTSTTDKSIDIKNDAVFYNINLKPISNNDRHNILLNLKEESSSSDEIVDYLETISEDGDYIKETGDDSEEISNDKLDEIFNYSEEFEETLNEIEEILEENSEDAPYITTTVSNHNKQQCLSLNISMSIKINETNIVVPDTAKISGNCSEYFIVSWKSAFDPAENNSIHFNLIRKDDCVYLQSIGVHVMKDDGESFIDEANDDLNLDADDTNYVMLNNGLSVQLDMSLKRKNVALEKPTTLKSTNTLALQITSGIASILILLVVVGVFIYRRHRGQTRILKVTIDK</sequence>
<evidence type="ECO:0000313" key="3">
    <source>
        <dbReference type="Proteomes" id="UP000695000"/>
    </source>
</evidence>
<protein>
    <submittedName>
        <fullName evidence="4">Reticulocyte-binding protein 2 homolog a-like</fullName>
    </submittedName>
</protein>
<organism evidence="3 4">
    <name type="scientific">Nicrophorus vespilloides</name>
    <name type="common">Boreal carrion beetle</name>
    <dbReference type="NCBI Taxonomy" id="110193"/>
    <lineage>
        <taxon>Eukaryota</taxon>
        <taxon>Metazoa</taxon>
        <taxon>Ecdysozoa</taxon>
        <taxon>Arthropoda</taxon>
        <taxon>Hexapoda</taxon>
        <taxon>Insecta</taxon>
        <taxon>Pterygota</taxon>
        <taxon>Neoptera</taxon>
        <taxon>Endopterygota</taxon>
        <taxon>Coleoptera</taxon>
        <taxon>Polyphaga</taxon>
        <taxon>Staphyliniformia</taxon>
        <taxon>Silphidae</taxon>
        <taxon>Nicrophorinae</taxon>
        <taxon>Nicrophorus</taxon>
    </lineage>
</organism>
<feature type="region of interest" description="Disordered" evidence="1">
    <location>
        <begin position="652"/>
        <end position="677"/>
    </location>
</feature>
<evidence type="ECO:0000313" key="4">
    <source>
        <dbReference type="RefSeq" id="XP_017767870.1"/>
    </source>
</evidence>
<dbReference type="Proteomes" id="UP000695000">
    <property type="component" value="Unplaced"/>
</dbReference>
<proteinExistence type="predicted"/>
<dbReference type="GeneID" id="108556319"/>
<dbReference type="RefSeq" id="XP_017767870.1">
    <property type="nucleotide sequence ID" value="XM_017912381.1"/>
</dbReference>
<keyword evidence="2" id="KW-0812">Transmembrane</keyword>
<evidence type="ECO:0000256" key="1">
    <source>
        <dbReference type="SAM" id="MobiDB-lite"/>
    </source>
</evidence>
<reference evidence="4" key="1">
    <citation type="submission" date="2025-08" db="UniProtKB">
        <authorList>
            <consortium name="RefSeq"/>
        </authorList>
    </citation>
    <scope>IDENTIFICATION</scope>
    <source>
        <tissue evidence="4">Whole Larva</tissue>
    </source>
</reference>
<feature type="compositionally biased region" description="Polar residues" evidence="1">
    <location>
        <begin position="565"/>
        <end position="581"/>
    </location>
</feature>
<feature type="transmembrane region" description="Helical" evidence="2">
    <location>
        <begin position="987"/>
        <end position="1010"/>
    </location>
</feature>
<evidence type="ECO:0000256" key="2">
    <source>
        <dbReference type="SAM" id="Phobius"/>
    </source>
</evidence>
<keyword evidence="2" id="KW-0472">Membrane</keyword>
<feature type="region of interest" description="Disordered" evidence="1">
    <location>
        <begin position="562"/>
        <end position="581"/>
    </location>
</feature>
<accession>A0ABM1LZX0</accession>
<keyword evidence="2" id="KW-1133">Transmembrane helix</keyword>
<gene>
    <name evidence="4" type="primary">LOC108556319</name>
</gene>
<keyword evidence="3" id="KW-1185">Reference proteome</keyword>
<name>A0ABM1LZX0_NICVS</name>